<protein>
    <submittedName>
        <fullName evidence="3">Uncharacterized protein</fullName>
    </submittedName>
</protein>
<evidence type="ECO:0000256" key="2">
    <source>
        <dbReference type="ARBA" id="ARBA00022898"/>
    </source>
</evidence>
<feature type="non-terminal residue" evidence="3">
    <location>
        <position position="1"/>
    </location>
</feature>
<reference evidence="3" key="1">
    <citation type="submission" date="2018-05" db="EMBL/GenBank/DDBJ databases">
        <authorList>
            <person name="Lanie J.A."/>
            <person name="Ng W.-L."/>
            <person name="Kazmierczak K.M."/>
            <person name="Andrzejewski T.M."/>
            <person name="Davidsen T.M."/>
            <person name="Wayne K.J."/>
            <person name="Tettelin H."/>
            <person name="Glass J.I."/>
            <person name="Rusch D."/>
            <person name="Podicherti R."/>
            <person name="Tsui H.-C.T."/>
            <person name="Winkler M.E."/>
        </authorList>
    </citation>
    <scope>NUCLEOTIDE SEQUENCE</scope>
</reference>
<dbReference type="InterPro" id="IPR015422">
    <property type="entry name" value="PyrdxlP-dep_Trfase_small"/>
</dbReference>
<dbReference type="InterPro" id="IPR015424">
    <property type="entry name" value="PyrdxlP-dep_Trfase"/>
</dbReference>
<dbReference type="InterPro" id="IPR000277">
    <property type="entry name" value="Cys/Met-Metab_PyrdxlP-dep_enz"/>
</dbReference>
<comment type="cofactor">
    <cofactor evidence="1">
        <name>pyridoxal 5'-phosphate</name>
        <dbReference type="ChEBI" id="CHEBI:597326"/>
    </cofactor>
</comment>
<sequence length="33" mass="3440">LATGVNPSYVRLSVGIEHIDDIISDLSNALDAA</sequence>
<evidence type="ECO:0000313" key="3">
    <source>
        <dbReference type="EMBL" id="SVE26258.1"/>
    </source>
</evidence>
<keyword evidence="2" id="KW-0663">Pyridoxal phosphate</keyword>
<dbReference type="GO" id="GO:0030170">
    <property type="term" value="F:pyridoxal phosphate binding"/>
    <property type="evidence" value="ECO:0007669"/>
    <property type="project" value="InterPro"/>
</dbReference>
<name>A0A383C3R6_9ZZZZ</name>
<dbReference type="AlphaFoldDB" id="A0A383C3R6"/>
<dbReference type="GO" id="GO:0019346">
    <property type="term" value="P:transsulfuration"/>
    <property type="evidence" value="ECO:0007669"/>
    <property type="project" value="InterPro"/>
</dbReference>
<dbReference type="Pfam" id="PF01053">
    <property type="entry name" value="Cys_Met_Meta_PP"/>
    <property type="match status" value="1"/>
</dbReference>
<organism evidence="3">
    <name type="scientific">marine metagenome</name>
    <dbReference type="NCBI Taxonomy" id="408172"/>
    <lineage>
        <taxon>unclassified sequences</taxon>
        <taxon>metagenomes</taxon>
        <taxon>ecological metagenomes</taxon>
    </lineage>
</organism>
<evidence type="ECO:0000256" key="1">
    <source>
        <dbReference type="ARBA" id="ARBA00001933"/>
    </source>
</evidence>
<dbReference type="EMBL" id="UINC01205198">
    <property type="protein sequence ID" value="SVE26258.1"/>
    <property type="molecule type" value="Genomic_DNA"/>
</dbReference>
<gene>
    <name evidence="3" type="ORF">METZ01_LOCUS479112</name>
</gene>
<proteinExistence type="predicted"/>
<dbReference type="SUPFAM" id="SSF53383">
    <property type="entry name" value="PLP-dependent transferases"/>
    <property type="match status" value="1"/>
</dbReference>
<dbReference type="Gene3D" id="3.90.1150.10">
    <property type="entry name" value="Aspartate Aminotransferase, domain 1"/>
    <property type="match status" value="1"/>
</dbReference>
<accession>A0A383C3R6</accession>